<dbReference type="GO" id="GO:0005829">
    <property type="term" value="C:cytosol"/>
    <property type="evidence" value="ECO:0007669"/>
    <property type="project" value="TreeGrafter"/>
</dbReference>
<proteinExistence type="predicted"/>
<organism evidence="3 4">
    <name type="scientific">Polychaeton citri CBS 116435</name>
    <dbReference type="NCBI Taxonomy" id="1314669"/>
    <lineage>
        <taxon>Eukaryota</taxon>
        <taxon>Fungi</taxon>
        <taxon>Dikarya</taxon>
        <taxon>Ascomycota</taxon>
        <taxon>Pezizomycotina</taxon>
        <taxon>Dothideomycetes</taxon>
        <taxon>Dothideomycetidae</taxon>
        <taxon>Capnodiales</taxon>
        <taxon>Capnodiaceae</taxon>
        <taxon>Polychaeton</taxon>
    </lineage>
</organism>
<feature type="compositionally biased region" description="Polar residues" evidence="1">
    <location>
        <begin position="272"/>
        <end position="289"/>
    </location>
</feature>
<dbReference type="EMBL" id="MU003836">
    <property type="protein sequence ID" value="KAF2717817.1"/>
    <property type="molecule type" value="Genomic_DNA"/>
</dbReference>
<dbReference type="PANTHER" id="PTHR24006">
    <property type="entry name" value="UBIQUITIN CARBOXYL-TERMINAL HYDROLASE"/>
    <property type="match status" value="1"/>
</dbReference>
<feature type="compositionally biased region" description="Basic and acidic residues" evidence="1">
    <location>
        <begin position="261"/>
        <end position="271"/>
    </location>
</feature>
<sequence length="675" mass="74724">MAPKTKTTKELNVLRNAVIKFLSTEAHKRIEVGQLQGVKFKRGTHFVDWNLHWQPFRKAQKQKGQSATAIIQRSSTRITKSSSRWARSEAGGRLKRNPSIPPTSTPEQSVSVQGSESEASEAQEIVRPVATDPAQGSPGRNEHNVPPAGSPSILALSNQNVPAQAENEGSTHSSGNLPADSIPANHGMEAQHDGEPLNRHVSPEREQTMAAPSDPPRAPTAVMQASQGHRLTDIGALDVLIDPSLLQDTDDIAISAMDLDHQQETRPDPTSRGENLSLNSVFGSSLNPSESDDYMDQDLELSGLANPQRQPSGPEPLLNDSLESSSLVASLAQGWLSTMAYNDPSGLRNASSNGVTAARCFRNATLQCLSHLPAFIEHVEGAHGEDGCRCVPCLLEHFIFTYWQDRERLENMANILNGAIRSWCPETSDFYMYAQNESLFGDPRDYLDMVVLESLQQCAAAADRIANFGSMFWFEYRRRYQCPQCGNIASDLDTTSQATIIVNVDPKARSATLEERLREHFSNETELRRCTSQTCRPHASSPEAPLREQKVTKHLYSMPRVMFISIDRNLYLPSGNTTVDRTVRFDKQVDMTEFTADGVVTRYNLIGVIANTGGDNLSHYIALVRNRNGSGWYLINDEMVHGYTGRLDRPALPDSPDWRFHPVLLMYEKVEGASS</sequence>
<dbReference type="PROSITE" id="PS50235">
    <property type="entry name" value="USP_3"/>
    <property type="match status" value="1"/>
</dbReference>
<feature type="domain" description="USP" evidence="2">
    <location>
        <begin position="345"/>
        <end position="670"/>
    </location>
</feature>
<name>A0A9P4Q4D2_9PEZI</name>
<dbReference type="Proteomes" id="UP000799441">
    <property type="component" value="Unassembled WGS sequence"/>
</dbReference>
<protein>
    <submittedName>
        <fullName evidence="3">Cysteine proteinase</fullName>
    </submittedName>
</protein>
<feature type="compositionally biased region" description="Low complexity" evidence="1">
    <location>
        <begin position="73"/>
        <end position="84"/>
    </location>
</feature>
<dbReference type="CDD" id="cd02257">
    <property type="entry name" value="Peptidase_C19"/>
    <property type="match status" value="1"/>
</dbReference>
<feature type="compositionally biased region" description="Polar residues" evidence="1">
    <location>
        <begin position="155"/>
        <end position="176"/>
    </location>
</feature>
<dbReference type="Pfam" id="PF00443">
    <property type="entry name" value="UCH"/>
    <property type="match status" value="1"/>
</dbReference>
<gene>
    <name evidence="3" type="ORF">K431DRAFT_333762</name>
</gene>
<dbReference type="SUPFAM" id="SSF54001">
    <property type="entry name" value="Cysteine proteinases"/>
    <property type="match status" value="1"/>
</dbReference>
<dbReference type="GO" id="GO:0004843">
    <property type="term" value="F:cysteine-type deubiquitinase activity"/>
    <property type="evidence" value="ECO:0007669"/>
    <property type="project" value="InterPro"/>
</dbReference>
<dbReference type="GO" id="GO:0016579">
    <property type="term" value="P:protein deubiquitination"/>
    <property type="evidence" value="ECO:0007669"/>
    <property type="project" value="InterPro"/>
</dbReference>
<feature type="compositionally biased region" description="Low complexity" evidence="1">
    <location>
        <begin position="107"/>
        <end position="123"/>
    </location>
</feature>
<reference evidence="3" key="1">
    <citation type="journal article" date="2020" name="Stud. Mycol.">
        <title>101 Dothideomycetes genomes: a test case for predicting lifestyles and emergence of pathogens.</title>
        <authorList>
            <person name="Haridas S."/>
            <person name="Albert R."/>
            <person name="Binder M."/>
            <person name="Bloem J."/>
            <person name="Labutti K."/>
            <person name="Salamov A."/>
            <person name="Andreopoulos B."/>
            <person name="Baker S."/>
            <person name="Barry K."/>
            <person name="Bills G."/>
            <person name="Bluhm B."/>
            <person name="Cannon C."/>
            <person name="Castanera R."/>
            <person name="Culley D."/>
            <person name="Daum C."/>
            <person name="Ezra D."/>
            <person name="Gonzalez J."/>
            <person name="Henrissat B."/>
            <person name="Kuo A."/>
            <person name="Liang C."/>
            <person name="Lipzen A."/>
            <person name="Lutzoni F."/>
            <person name="Magnuson J."/>
            <person name="Mondo S."/>
            <person name="Nolan M."/>
            <person name="Ohm R."/>
            <person name="Pangilinan J."/>
            <person name="Park H.-J."/>
            <person name="Ramirez L."/>
            <person name="Alfaro M."/>
            <person name="Sun H."/>
            <person name="Tritt A."/>
            <person name="Yoshinaga Y."/>
            <person name="Zwiers L.-H."/>
            <person name="Turgeon B."/>
            <person name="Goodwin S."/>
            <person name="Spatafora J."/>
            <person name="Crous P."/>
            <person name="Grigoriev I."/>
        </authorList>
    </citation>
    <scope>NUCLEOTIDE SEQUENCE</scope>
    <source>
        <strain evidence="3">CBS 116435</strain>
    </source>
</reference>
<comment type="caution">
    <text evidence="3">The sequence shown here is derived from an EMBL/GenBank/DDBJ whole genome shotgun (WGS) entry which is preliminary data.</text>
</comment>
<feature type="compositionally biased region" description="Basic and acidic residues" evidence="1">
    <location>
        <begin position="189"/>
        <end position="207"/>
    </location>
</feature>
<dbReference type="InterPro" id="IPR038765">
    <property type="entry name" value="Papain-like_cys_pep_sf"/>
</dbReference>
<dbReference type="InterPro" id="IPR028889">
    <property type="entry name" value="USP"/>
</dbReference>
<dbReference type="AlphaFoldDB" id="A0A9P4Q4D2"/>
<dbReference type="InterPro" id="IPR050164">
    <property type="entry name" value="Peptidase_C19"/>
</dbReference>
<evidence type="ECO:0000313" key="3">
    <source>
        <dbReference type="EMBL" id="KAF2717817.1"/>
    </source>
</evidence>
<keyword evidence="4" id="KW-1185">Reference proteome</keyword>
<evidence type="ECO:0000256" key="1">
    <source>
        <dbReference type="SAM" id="MobiDB-lite"/>
    </source>
</evidence>
<dbReference type="Gene3D" id="3.90.70.10">
    <property type="entry name" value="Cysteine proteinases"/>
    <property type="match status" value="1"/>
</dbReference>
<dbReference type="InterPro" id="IPR001394">
    <property type="entry name" value="Peptidase_C19_UCH"/>
</dbReference>
<accession>A0A9P4Q4D2</accession>
<feature type="region of interest" description="Disordered" evidence="1">
    <location>
        <begin position="73"/>
        <end position="221"/>
    </location>
</feature>
<evidence type="ECO:0000259" key="2">
    <source>
        <dbReference type="PROSITE" id="PS50235"/>
    </source>
</evidence>
<evidence type="ECO:0000313" key="4">
    <source>
        <dbReference type="Proteomes" id="UP000799441"/>
    </source>
</evidence>
<dbReference type="GO" id="GO:0005634">
    <property type="term" value="C:nucleus"/>
    <property type="evidence" value="ECO:0007669"/>
    <property type="project" value="TreeGrafter"/>
</dbReference>
<feature type="region of interest" description="Disordered" evidence="1">
    <location>
        <begin position="261"/>
        <end position="295"/>
    </location>
</feature>